<dbReference type="SUPFAM" id="SSF51905">
    <property type="entry name" value="FAD/NAD(P)-binding domain"/>
    <property type="match status" value="1"/>
</dbReference>
<keyword evidence="2" id="KW-0285">Flavoprotein</keyword>
<sequence>MANNFPRLPPSGIKVIVVGAGFAGLAAAIECDRKGHSVTLFDKVDNIDEITRVGDIISFDPNGSVAFERWPGVVDQMEAIARQTKHIDLYHHQGKFVTRQDFSHEKAWGRRINGHRGQLHNIIYRHAVGRGIEFRLGKRVEDYFEQDSPPQAGVVVNGERIAADVVIAAEGVRSRGRKIVLGFEENPKSSGYAVYRAWFPADRVRNNPVIKHLVENGDTHQGFIGPDIHFLASTIKNGTEVNWVFTHIDDGNIEESWQFPGKPEEALKYLDGWCDVVHELVKATPDGRLIDHKLVYRDPLPTFISPKRRIALIGDAAHPFLPTSIQGASQSIEDGVVLATCLELSGRQDIPRALKAYEKLRYERVHRAQANGPKMRERWHKADWNEVWKKPEMIHLIRETWLLNFDAEKDAYNRFWSVLEETDKDEKQIKPRL</sequence>
<dbReference type="PANTHER" id="PTHR13789">
    <property type="entry name" value="MONOOXYGENASE"/>
    <property type="match status" value="1"/>
</dbReference>
<evidence type="ECO:0000256" key="4">
    <source>
        <dbReference type="ARBA" id="ARBA00023002"/>
    </source>
</evidence>
<dbReference type="InterPro" id="IPR050493">
    <property type="entry name" value="FAD-dep_Monooxygenase_BioMet"/>
</dbReference>
<reference evidence="7" key="2">
    <citation type="submission" date="2023-05" db="EMBL/GenBank/DDBJ databases">
        <authorList>
            <consortium name="Lawrence Berkeley National Laboratory"/>
            <person name="Steindorff A."/>
            <person name="Hensen N."/>
            <person name="Bonometti L."/>
            <person name="Westerberg I."/>
            <person name="Brannstrom I.O."/>
            <person name="Guillou S."/>
            <person name="Cros-Aarteil S."/>
            <person name="Calhoun S."/>
            <person name="Haridas S."/>
            <person name="Kuo A."/>
            <person name="Mondo S."/>
            <person name="Pangilinan J."/>
            <person name="Riley R."/>
            <person name="Labutti K."/>
            <person name="Andreopoulos B."/>
            <person name="Lipzen A."/>
            <person name="Chen C."/>
            <person name="Yanf M."/>
            <person name="Daum C."/>
            <person name="Ng V."/>
            <person name="Clum A."/>
            <person name="Ohm R."/>
            <person name="Martin F."/>
            <person name="Silar P."/>
            <person name="Natvig D."/>
            <person name="Lalanne C."/>
            <person name="Gautier V."/>
            <person name="Ament-Velasquez S.L."/>
            <person name="Kruys A."/>
            <person name="Hutchinson M.I."/>
            <person name="Powell A.J."/>
            <person name="Barry K."/>
            <person name="Miller A.N."/>
            <person name="Grigoriev I.V."/>
            <person name="Debuchy R."/>
            <person name="Gladieux P."/>
            <person name="Thoren M.H."/>
            <person name="Johannesson H."/>
        </authorList>
    </citation>
    <scope>NUCLEOTIDE SEQUENCE</scope>
    <source>
        <strain evidence="7">CBS 892.96</strain>
    </source>
</reference>
<name>A0AAN7A4S3_9PEZI</name>
<comment type="caution">
    <text evidence="7">The sequence shown here is derived from an EMBL/GenBank/DDBJ whole genome shotgun (WGS) entry which is preliminary data.</text>
</comment>
<dbReference type="Gene3D" id="3.50.50.60">
    <property type="entry name" value="FAD/NAD(P)-binding domain"/>
    <property type="match status" value="1"/>
</dbReference>
<gene>
    <name evidence="7" type="ORF">QBC36DRAFT_360446</name>
</gene>
<keyword evidence="3" id="KW-0274">FAD</keyword>
<evidence type="ECO:0000259" key="6">
    <source>
        <dbReference type="Pfam" id="PF01494"/>
    </source>
</evidence>
<comment type="similarity">
    <text evidence="1">Belongs to the paxM FAD-dependent monooxygenase family.</text>
</comment>
<evidence type="ECO:0000256" key="5">
    <source>
        <dbReference type="ARBA" id="ARBA00023033"/>
    </source>
</evidence>
<dbReference type="AlphaFoldDB" id="A0AAN7A4S3"/>
<dbReference type="SUPFAM" id="SSF54373">
    <property type="entry name" value="FAD-linked reductases, C-terminal domain"/>
    <property type="match status" value="1"/>
</dbReference>
<keyword evidence="5" id="KW-0503">Monooxygenase</keyword>
<keyword evidence="8" id="KW-1185">Reference proteome</keyword>
<dbReference type="PANTHER" id="PTHR13789:SF236">
    <property type="entry name" value="MONOOXYGENASE, PUTATIVE (AFU_ORTHOLOGUE AFUA_6G12060)-RELATED"/>
    <property type="match status" value="1"/>
</dbReference>
<dbReference type="GO" id="GO:0071949">
    <property type="term" value="F:FAD binding"/>
    <property type="evidence" value="ECO:0007669"/>
    <property type="project" value="InterPro"/>
</dbReference>
<evidence type="ECO:0000256" key="3">
    <source>
        <dbReference type="ARBA" id="ARBA00022827"/>
    </source>
</evidence>
<dbReference type="GO" id="GO:0004497">
    <property type="term" value="F:monooxygenase activity"/>
    <property type="evidence" value="ECO:0007669"/>
    <property type="project" value="UniProtKB-KW"/>
</dbReference>
<dbReference type="EMBL" id="MU866358">
    <property type="protein sequence ID" value="KAK4173229.1"/>
    <property type="molecule type" value="Genomic_DNA"/>
</dbReference>
<evidence type="ECO:0000256" key="1">
    <source>
        <dbReference type="ARBA" id="ARBA00007992"/>
    </source>
</evidence>
<dbReference type="InterPro" id="IPR002938">
    <property type="entry name" value="FAD-bd"/>
</dbReference>
<dbReference type="PRINTS" id="PR00420">
    <property type="entry name" value="RNGMNOXGNASE"/>
</dbReference>
<dbReference type="InterPro" id="IPR036188">
    <property type="entry name" value="FAD/NAD-bd_sf"/>
</dbReference>
<evidence type="ECO:0000256" key="2">
    <source>
        <dbReference type="ARBA" id="ARBA00022630"/>
    </source>
</evidence>
<proteinExistence type="inferred from homology"/>
<organism evidence="7 8">
    <name type="scientific">Triangularia setosa</name>
    <dbReference type="NCBI Taxonomy" id="2587417"/>
    <lineage>
        <taxon>Eukaryota</taxon>
        <taxon>Fungi</taxon>
        <taxon>Dikarya</taxon>
        <taxon>Ascomycota</taxon>
        <taxon>Pezizomycotina</taxon>
        <taxon>Sordariomycetes</taxon>
        <taxon>Sordariomycetidae</taxon>
        <taxon>Sordariales</taxon>
        <taxon>Podosporaceae</taxon>
        <taxon>Triangularia</taxon>
    </lineage>
</organism>
<dbReference type="Proteomes" id="UP001302321">
    <property type="component" value="Unassembled WGS sequence"/>
</dbReference>
<evidence type="ECO:0000313" key="8">
    <source>
        <dbReference type="Proteomes" id="UP001302321"/>
    </source>
</evidence>
<keyword evidence="4" id="KW-0560">Oxidoreductase</keyword>
<accession>A0AAN7A4S3</accession>
<dbReference type="FunFam" id="3.50.50.60:FF:000331">
    <property type="entry name" value="FAD/NAD(P)-binding domain-containing protein"/>
    <property type="match status" value="1"/>
</dbReference>
<reference evidence="7" key="1">
    <citation type="journal article" date="2023" name="Mol. Phylogenet. Evol.">
        <title>Genome-scale phylogeny and comparative genomics of the fungal order Sordariales.</title>
        <authorList>
            <person name="Hensen N."/>
            <person name="Bonometti L."/>
            <person name="Westerberg I."/>
            <person name="Brannstrom I.O."/>
            <person name="Guillou S."/>
            <person name="Cros-Aarteil S."/>
            <person name="Calhoun S."/>
            <person name="Haridas S."/>
            <person name="Kuo A."/>
            <person name="Mondo S."/>
            <person name="Pangilinan J."/>
            <person name="Riley R."/>
            <person name="LaButti K."/>
            <person name="Andreopoulos B."/>
            <person name="Lipzen A."/>
            <person name="Chen C."/>
            <person name="Yan M."/>
            <person name="Daum C."/>
            <person name="Ng V."/>
            <person name="Clum A."/>
            <person name="Steindorff A."/>
            <person name="Ohm R.A."/>
            <person name="Martin F."/>
            <person name="Silar P."/>
            <person name="Natvig D.O."/>
            <person name="Lalanne C."/>
            <person name="Gautier V."/>
            <person name="Ament-Velasquez S.L."/>
            <person name="Kruys A."/>
            <person name="Hutchinson M.I."/>
            <person name="Powell A.J."/>
            <person name="Barry K."/>
            <person name="Miller A.N."/>
            <person name="Grigoriev I.V."/>
            <person name="Debuchy R."/>
            <person name="Gladieux P."/>
            <person name="Hiltunen Thoren M."/>
            <person name="Johannesson H."/>
        </authorList>
    </citation>
    <scope>NUCLEOTIDE SEQUENCE</scope>
    <source>
        <strain evidence="7">CBS 892.96</strain>
    </source>
</reference>
<dbReference type="Pfam" id="PF01494">
    <property type="entry name" value="FAD_binding_3"/>
    <property type="match status" value="1"/>
</dbReference>
<protein>
    <recommendedName>
        <fullName evidence="6">FAD-binding domain-containing protein</fullName>
    </recommendedName>
</protein>
<feature type="domain" description="FAD-binding" evidence="6">
    <location>
        <begin position="14"/>
        <end position="368"/>
    </location>
</feature>
<evidence type="ECO:0000313" key="7">
    <source>
        <dbReference type="EMBL" id="KAK4173229.1"/>
    </source>
</evidence>